<accession>A0A6L5YT24</accession>
<dbReference type="RefSeq" id="WP_154430094.1">
    <property type="nucleotide sequence ID" value="NZ_VUNI01000014.1"/>
</dbReference>
<comment type="caution">
    <text evidence="1">The sequence shown here is derived from an EMBL/GenBank/DDBJ whole genome shotgun (WGS) entry which is preliminary data.</text>
</comment>
<evidence type="ECO:0000313" key="2">
    <source>
        <dbReference type="Proteomes" id="UP000474024"/>
    </source>
</evidence>
<sequence>MDKEVALFTEPEELITWADQFDILLNITREEAELLLNYMEGHDYAIGHNDEGKLYQVDIAEENGEVMELKIDDIIDTVCNWNYDLILCTNAIKEETDSFEELVQADEKIKALTADESVLEKLFDRTFYGKHESEEAKKISDGIAITVFNESLAAIKPAVVMDEKPIYQTGKRGR</sequence>
<protein>
    <submittedName>
        <fullName evidence="1">Multidrug transporter</fullName>
    </submittedName>
</protein>
<organism evidence="1 2">
    <name type="scientific">Roseburia porci</name>
    <dbReference type="NCBI Taxonomy" id="2605790"/>
    <lineage>
        <taxon>Bacteria</taxon>
        <taxon>Bacillati</taxon>
        <taxon>Bacillota</taxon>
        <taxon>Clostridia</taxon>
        <taxon>Lachnospirales</taxon>
        <taxon>Lachnospiraceae</taxon>
        <taxon>Roseburia</taxon>
    </lineage>
</organism>
<reference evidence="1 2" key="1">
    <citation type="submission" date="2019-08" db="EMBL/GenBank/DDBJ databases">
        <title>In-depth cultivation of the pig gut microbiome towards novel bacterial diversity and tailored functional studies.</title>
        <authorList>
            <person name="Wylensek D."/>
            <person name="Hitch T.C.A."/>
            <person name="Clavel T."/>
        </authorList>
    </citation>
    <scope>NUCLEOTIDE SEQUENCE [LARGE SCALE GENOMIC DNA]</scope>
    <source>
        <strain evidence="1 2">MUC/MUC-530-WT-4D</strain>
    </source>
</reference>
<evidence type="ECO:0000313" key="1">
    <source>
        <dbReference type="EMBL" id="MST75129.1"/>
    </source>
</evidence>
<dbReference type="EMBL" id="VUNI01000014">
    <property type="protein sequence ID" value="MST75129.1"/>
    <property type="molecule type" value="Genomic_DNA"/>
</dbReference>
<proteinExistence type="predicted"/>
<dbReference type="AlphaFoldDB" id="A0A6L5YT24"/>
<gene>
    <name evidence="1" type="ORF">FYJ75_08830</name>
</gene>
<name>A0A6L5YT24_9FIRM</name>
<keyword evidence="2" id="KW-1185">Reference proteome</keyword>
<dbReference type="Proteomes" id="UP000474024">
    <property type="component" value="Unassembled WGS sequence"/>
</dbReference>